<feature type="transmembrane region" description="Helical" evidence="1">
    <location>
        <begin position="20"/>
        <end position="38"/>
    </location>
</feature>
<evidence type="ECO:0000313" key="3">
    <source>
        <dbReference type="Proteomes" id="UP000583639"/>
    </source>
</evidence>
<accession>A0A848QR95</accession>
<organism evidence="2 3">
    <name type="scientific">Phocaeicola vulgatus</name>
    <name type="common">Bacteroides vulgatus</name>
    <dbReference type="NCBI Taxonomy" id="821"/>
    <lineage>
        <taxon>Bacteria</taxon>
        <taxon>Pseudomonadati</taxon>
        <taxon>Bacteroidota</taxon>
        <taxon>Bacteroidia</taxon>
        <taxon>Bacteroidales</taxon>
        <taxon>Bacteroidaceae</taxon>
        <taxon>Phocaeicola</taxon>
    </lineage>
</organism>
<protein>
    <recommendedName>
        <fullName evidence="4">Transmembrane protein</fullName>
    </recommendedName>
</protein>
<evidence type="ECO:0000256" key="1">
    <source>
        <dbReference type="SAM" id="Phobius"/>
    </source>
</evidence>
<comment type="caution">
    <text evidence="2">The sequence shown here is derived from an EMBL/GenBank/DDBJ whole genome shotgun (WGS) entry which is preliminary data.</text>
</comment>
<keyword evidence="1" id="KW-0472">Membrane</keyword>
<evidence type="ECO:0000313" key="2">
    <source>
        <dbReference type="EMBL" id="NMW39378.1"/>
    </source>
</evidence>
<dbReference type="EMBL" id="JABDSI010000082">
    <property type="protein sequence ID" value="NMW39378.1"/>
    <property type="molecule type" value="Genomic_DNA"/>
</dbReference>
<name>A0A848QR95_PHOVU</name>
<sequence length="214" mass="25441">MDNINMQELISFINWEELRIWLLFLFGIIGGVITIRSFSLNNEQRRIDNTFKVLDFLRRNISKEQINAFITLFQANNPLGVPYDEFHFRNGKTEKVSDMFSEGGCGNGDIHNMIELFELIAPLLIKKQINENLIWYEYGLIMDKCYDWIIVINENNTPSFNKRIVNSMISRFLNKSKHSYKKNSSLLFPYFSKYMKDNQKKNLNFPYLHYTYAE</sequence>
<dbReference type="RefSeq" id="WP_172769863.1">
    <property type="nucleotide sequence ID" value="NZ_JABDSI010000082.1"/>
</dbReference>
<proteinExistence type="predicted"/>
<dbReference type="Proteomes" id="UP000583639">
    <property type="component" value="Unassembled WGS sequence"/>
</dbReference>
<evidence type="ECO:0008006" key="4">
    <source>
        <dbReference type="Google" id="ProtNLM"/>
    </source>
</evidence>
<reference evidence="2 3" key="1">
    <citation type="submission" date="2020-04" db="EMBL/GenBank/DDBJ databases">
        <title>A novel gut-associated lysogenic phage, Bacteroides phage BV01, alters the host transcriptome and bile acid metabolism in Bacteroides vulgatus.</title>
        <authorList>
            <person name="Campbell D.E."/>
            <person name="Ly L."/>
            <person name="Ridlon J.M."/>
            <person name="Hsiao A."/>
            <person name="Degnan P.H."/>
        </authorList>
    </citation>
    <scope>NUCLEOTIDE SEQUENCE [LARGE SCALE GENOMIC DNA]</scope>
    <source>
        <strain evidence="2 3">VPI-BV8526</strain>
    </source>
</reference>
<keyword evidence="1" id="KW-1133">Transmembrane helix</keyword>
<keyword evidence="1" id="KW-0812">Transmembrane</keyword>
<dbReference type="AlphaFoldDB" id="A0A848QR95"/>
<gene>
    <name evidence="2" type="ORF">HKQ55_04180</name>
</gene>